<dbReference type="SUPFAM" id="SSF51011">
    <property type="entry name" value="Glycosyl hydrolase domain"/>
    <property type="match status" value="1"/>
</dbReference>
<dbReference type="CDD" id="cd11350">
    <property type="entry name" value="AmyAc_4"/>
    <property type="match status" value="1"/>
</dbReference>
<dbReference type="InterPro" id="IPR014756">
    <property type="entry name" value="Ig_E-set"/>
</dbReference>
<dbReference type="EMBL" id="JBHFNS010000079">
    <property type="protein sequence ID" value="MFB2937921.1"/>
    <property type="molecule type" value="Genomic_DNA"/>
</dbReference>
<comment type="similarity">
    <text evidence="1">Belongs to the glycosyl hydrolase 13 family.</text>
</comment>
<proteinExistence type="inferred from homology"/>
<dbReference type="PANTHER" id="PTHR43002">
    <property type="entry name" value="GLYCOGEN DEBRANCHING ENZYME"/>
    <property type="match status" value="1"/>
</dbReference>
<dbReference type="InterPro" id="IPR013780">
    <property type="entry name" value="Glyco_hydro_b"/>
</dbReference>
<evidence type="ECO:0000259" key="2">
    <source>
        <dbReference type="SMART" id="SM00642"/>
    </source>
</evidence>
<dbReference type="RefSeq" id="WP_413259407.1">
    <property type="nucleotide sequence ID" value="NZ_JBHFNS010000079.1"/>
</dbReference>
<keyword evidence="3" id="KW-0378">Hydrolase</keyword>
<dbReference type="InterPro" id="IPR006048">
    <property type="entry name" value="A-amylase/branching_C"/>
</dbReference>
<dbReference type="CDD" id="cd02859">
    <property type="entry name" value="E_set_AMPKbeta_like_N"/>
    <property type="match status" value="1"/>
</dbReference>
<dbReference type="InterPro" id="IPR037439">
    <property type="entry name" value="Branching_enzy"/>
</dbReference>
<reference evidence="3 4" key="1">
    <citation type="submission" date="2024-09" db="EMBL/GenBank/DDBJ databases">
        <title>Floridaenema gen nov. (Aerosakkonemataceae, Aerosakkonematales ord. nov., Cyanobacteria) from benthic tropical and subtropical fresh waters, with the description of four new species.</title>
        <authorList>
            <person name="Moretto J.A."/>
            <person name="Berthold D.E."/>
            <person name="Lefler F.W."/>
            <person name="Huang I.-S."/>
            <person name="Laughinghouse H. IV."/>
        </authorList>
    </citation>
    <scope>NUCLEOTIDE SEQUENCE [LARGE SCALE GENOMIC DNA]</scope>
    <source>
        <strain evidence="3 4">BLCC-F154</strain>
    </source>
</reference>
<dbReference type="Pfam" id="PF02806">
    <property type="entry name" value="Alpha-amylase_C"/>
    <property type="match status" value="1"/>
</dbReference>
<accession>A0ABV4YHF1</accession>
<dbReference type="Proteomes" id="UP001576776">
    <property type="component" value="Unassembled WGS sequence"/>
</dbReference>
<dbReference type="Gene3D" id="3.20.20.80">
    <property type="entry name" value="Glycosidases"/>
    <property type="match status" value="1"/>
</dbReference>
<dbReference type="Pfam" id="PF02922">
    <property type="entry name" value="CBM_48"/>
    <property type="match status" value="1"/>
</dbReference>
<evidence type="ECO:0000313" key="3">
    <source>
        <dbReference type="EMBL" id="MFB2937921.1"/>
    </source>
</evidence>
<dbReference type="Gene3D" id="2.60.40.1180">
    <property type="entry name" value="Golgi alpha-mannosidase II"/>
    <property type="match status" value="1"/>
</dbReference>
<feature type="domain" description="Glycosyl hydrolase family 13 catalytic" evidence="2">
    <location>
        <begin position="118"/>
        <end position="471"/>
    </location>
</feature>
<dbReference type="InterPro" id="IPR017853">
    <property type="entry name" value="GH"/>
</dbReference>
<comment type="caution">
    <text evidence="3">The sequence shown here is derived from an EMBL/GenBank/DDBJ whole genome shotgun (WGS) entry which is preliminary data.</text>
</comment>
<sequence length="562" mass="65423">MVSSIEFSLFAPYNKDATLMGSFNNWQETSMTKGEDGYFRTFVELEDGIYQYKFRVQSNNSSLSEEWVEIVDPYATEIDPQTCGAVARVKEGKRILDTYVWQHDDKPLPDNHELIIYELHVADFSGSDADSEKREVLKRVIDKLDYLKDLGINAIELMPLNEHPANYNWGYLVSDFFALECSYGFPEDLKRLVDESHARGIRVILDGIYNHSAEECPLLKIDRNYWYYSTKKEHKKETDYWGPEFNYEFYDEKLDIRPTWKFIGDVVRFWIQEYHIDGIRFDAVSQLASLDIKKPNFDFINWITQEAKKAAGNKPFYNIGECIPEKPTIVTPNGPMDGAWHESFRMFITENICNDVFDSDKLQEVLDPKKQNYATTNKLVNYLANHDRERLLGKLVNVGILDANAFKRAKLAAVLLMTAVGVPMIWMGEEFGESQRKTKSTDQPSPIRWNLLENQLNHDLFEYYKKLITLRTQNPALYSENISLFHTDPENKVLAYSRWNEEGARVVVVANFSDRDLAQYKVNQFPEHSNWYDWLEGNHVEAKDNQLIVDLGEHEAKVFVSK</sequence>
<name>A0ABV4YHF1_9CYAN</name>
<organism evidence="3 4">
    <name type="scientific">Floridaenema fluviatile BLCC-F154</name>
    <dbReference type="NCBI Taxonomy" id="3153640"/>
    <lineage>
        <taxon>Bacteria</taxon>
        <taxon>Bacillati</taxon>
        <taxon>Cyanobacteriota</taxon>
        <taxon>Cyanophyceae</taxon>
        <taxon>Oscillatoriophycideae</taxon>
        <taxon>Aerosakkonematales</taxon>
        <taxon>Aerosakkonemataceae</taxon>
        <taxon>Floridanema</taxon>
        <taxon>Floridanema fluviatile</taxon>
    </lineage>
</organism>
<dbReference type="InterPro" id="IPR006047">
    <property type="entry name" value="GH13_cat_dom"/>
</dbReference>
<dbReference type="SMART" id="SM00642">
    <property type="entry name" value="Aamy"/>
    <property type="match status" value="1"/>
</dbReference>
<dbReference type="GO" id="GO:0016787">
    <property type="term" value="F:hydrolase activity"/>
    <property type="evidence" value="ECO:0007669"/>
    <property type="project" value="UniProtKB-KW"/>
</dbReference>
<protein>
    <submittedName>
        <fullName evidence="3">Alpha-amylase family glycosyl hydrolase</fullName>
    </submittedName>
</protein>
<dbReference type="InterPro" id="IPR004193">
    <property type="entry name" value="Glyco_hydro_13_N"/>
</dbReference>
<evidence type="ECO:0000313" key="4">
    <source>
        <dbReference type="Proteomes" id="UP001576776"/>
    </source>
</evidence>
<dbReference type="InterPro" id="IPR013783">
    <property type="entry name" value="Ig-like_fold"/>
</dbReference>
<dbReference type="Gene3D" id="2.60.40.10">
    <property type="entry name" value="Immunoglobulins"/>
    <property type="match status" value="1"/>
</dbReference>
<dbReference type="SUPFAM" id="SSF51445">
    <property type="entry name" value="(Trans)glycosidases"/>
    <property type="match status" value="1"/>
</dbReference>
<dbReference type="PIRSF" id="PIRSF000463">
    <property type="entry name" value="GlgB"/>
    <property type="match status" value="1"/>
</dbReference>
<keyword evidence="4" id="KW-1185">Reference proteome</keyword>
<evidence type="ECO:0000256" key="1">
    <source>
        <dbReference type="ARBA" id="ARBA00008061"/>
    </source>
</evidence>
<dbReference type="SUPFAM" id="SSF81296">
    <property type="entry name" value="E set domains"/>
    <property type="match status" value="1"/>
</dbReference>
<dbReference type="Pfam" id="PF00128">
    <property type="entry name" value="Alpha-amylase"/>
    <property type="match status" value="2"/>
</dbReference>
<gene>
    <name evidence="3" type="ORF">ACE1B6_21950</name>
</gene>